<reference evidence="2 3" key="1">
    <citation type="submission" date="2019-02" db="EMBL/GenBank/DDBJ databases">
        <authorList>
            <person name="Fomenkov A."/>
            <person name="Dubinina G."/>
            <person name="Grabovich M."/>
            <person name="Vincze T."/>
            <person name="Roberts R.J."/>
        </authorList>
    </citation>
    <scope>NUCLEOTIDE SEQUENCE [LARGE SCALE GENOMIC DNA]</scope>
    <source>
        <strain evidence="2 3">P</strain>
    </source>
</reference>
<keyword evidence="1" id="KW-1133">Transmembrane helix</keyword>
<dbReference type="EMBL" id="CP035807">
    <property type="protein sequence ID" value="QEN04347.1"/>
    <property type="molecule type" value="Genomic_DNA"/>
</dbReference>
<gene>
    <name evidence="2" type="ORF">EW093_06395</name>
</gene>
<evidence type="ECO:0000313" key="2">
    <source>
        <dbReference type="EMBL" id="QEN04347.1"/>
    </source>
</evidence>
<dbReference type="Proteomes" id="UP000323824">
    <property type="component" value="Chromosome"/>
</dbReference>
<organism evidence="2 3">
    <name type="scientific">Thiospirochaeta perfilievii</name>
    <dbReference type="NCBI Taxonomy" id="252967"/>
    <lineage>
        <taxon>Bacteria</taxon>
        <taxon>Pseudomonadati</taxon>
        <taxon>Spirochaetota</taxon>
        <taxon>Spirochaetia</taxon>
        <taxon>Spirochaetales</taxon>
        <taxon>Spirochaetaceae</taxon>
        <taxon>Thiospirochaeta</taxon>
    </lineage>
</organism>
<evidence type="ECO:0000256" key="1">
    <source>
        <dbReference type="SAM" id="Phobius"/>
    </source>
</evidence>
<keyword evidence="3" id="KW-1185">Reference proteome</keyword>
<dbReference type="AlphaFoldDB" id="A0A5C1QA45"/>
<reference evidence="2 3" key="2">
    <citation type="submission" date="2019-09" db="EMBL/GenBank/DDBJ databases">
        <title>Complete Genome Sequence and Methylome Analysis of free living Spirochaetas.</title>
        <authorList>
            <person name="Leshcheva N."/>
            <person name="Mikheeva N."/>
        </authorList>
    </citation>
    <scope>NUCLEOTIDE SEQUENCE [LARGE SCALE GENOMIC DNA]</scope>
    <source>
        <strain evidence="2 3">P</strain>
    </source>
</reference>
<feature type="transmembrane region" description="Helical" evidence="1">
    <location>
        <begin position="12"/>
        <end position="31"/>
    </location>
</feature>
<evidence type="ECO:0000313" key="3">
    <source>
        <dbReference type="Proteomes" id="UP000323824"/>
    </source>
</evidence>
<sequence>MKNKTILKKSLIESLKFMLVAFLAQAISTLWDNDFKFSSIFNLNWLQGELLVSVIIFPILYIIVFIVLFIYFKRKGKGK</sequence>
<accession>A0A5C1QA45</accession>
<dbReference type="RefSeq" id="WP_187759858.1">
    <property type="nucleotide sequence ID" value="NZ_CP035807.1"/>
</dbReference>
<feature type="transmembrane region" description="Helical" evidence="1">
    <location>
        <begin position="51"/>
        <end position="72"/>
    </location>
</feature>
<protein>
    <submittedName>
        <fullName evidence="2">Uncharacterized protein</fullName>
    </submittedName>
</protein>
<dbReference type="KEGG" id="sper:EW093_06395"/>
<keyword evidence="1" id="KW-0812">Transmembrane</keyword>
<proteinExistence type="predicted"/>
<name>A0A5C1QA45_9SPIO</name>
<keyword evidence="1" id="KW-0472">Membrane</keyword>